<dbReference type="Pfam" id="PF09838">
    <property type="entry name" value="DUF2065"/>
    <property type="match status" value="1"/>
</dbReference>
<dbReference type="PANTHER" id="PTHR38602">
    <property type="entry name" value="INNER MEMBRANE PROTEIN-RELATED"/>
    <property type="match status" value="1"/>
</dbReference>
<dbReference type="OrthoDB" id="9182237at2"/>
<keyword evidence="3" id="KW-1185">Reference proteome</keyword>
<keyword evidence="1" id="KW-1133">Transmembrane helix</keyword>
<proteinExistence type="predicted"/>
<keyword evidence="1" id="KW-0812">Transmembrane</keyword>
<name>A0A4R2KT46_9GAMM</name>
<evidence type="ECO:0000313" key="3">
    <source>
        <dbReference type="Proteomes" id="UP000295765"/>
    </source>
</evidence>
<dbReference type="PANTHER" id="PTHR38602:SF1">
    <property type="entry name" value="INNER MEMBRANE PROTEIN"/>
    <property type="match status" value="1"/>
</dbReference>
<dbReference type="EMBL" id="SLWY01000027">
    <property type="protein sequence ID" value="TCO76974.1"/>
    <property type="molecule type" value="Genomic_DNA"/>
</dbReference>
<gene>
    <name evidence="2" type="ORF">EV699_12713</name>
</gene>
<dbReference type="RefSeq" id="WP_132545506.1">
    <property type="nucleotide sequence ID" value="NZ_SLWY01000027.1"/>
</dbReference>
<sequence length="61" mass="6655">MWQDFWAALGLLLVLEGILPFLSPSGARRALEQAARSSDRTLRLIGLASMGVGVVVLYLVR</sequence>
<feature type="transmembrane region" description="Helical" evidence="1">
    <location>
        <begin position="6"/>
        <end position="22"/>
    </location>
</feature>
<evidence type="ECO:0000256" key="1">
    <source>
        <dbReference type="SAM" id="Phobius"/>
    </source>
</evidence>
<reference evidence="2 3" key="1">
    <citation type="submission" date="2019-03" db="EMBL/GenBank/DDBJ databases">
        <title>Genomic Encyclopedia of Type Strains, Phase IV (KMG-IV): sequencing the most valuable type-strain genomes for metagenomic binning, comparative biology and taxonomic classification.</title>
        <authorList>
            <person name="Goeker M."/>
        </authorList>
    </citation>
    <scope>NUCLEOTIDE SEQUENCE [LARGE SCALE GENOMIC DNA]</scope>
    <source>
        <strain evidence="2 3">DSM 25287</strain>
    </source>
</reference>
<dbReference type="AlphaFoldDB" id="A0A4R2KT46"/>
<feature type="transmembrane region" description="Helical" evidence="1">
    <location>
        <begin position="42"/>
        <end position="60"/>
    </location>
</feature>
<dbReference type="InterPro" id="IPR019201">
    <property type="entry name" value="DUF2065"/>
</dbReference>
<keyword evidence="1" id="KW-0472">Membrane</keyword>
<comment type="caution">
    <text evidence="2">The sequence shown here is derived from an EMBL/GenBank/DDBJ whole genome shotgun (WGS) entry which is preliminary data.</text>
</comment>
<evidence type="ECO:0008006" key="4">
    <source>
        <dbReference type="Google" id="ProtNLM"/>
    </source>
</evidence>
<protein>
    <recommendedName>
        <fullName evidence="4">DUF2065 domain-containing protein</fullName>
    </recommendedName>
</protein>
<dbReference type="Proteomes" id="UP000295765">
    <property type="component" value="Unassembled WGS sequence"/>
</dbReference>
<accession>A0A4R2KT46</accession>
<organism evidence="2 3">
    <name type="scientific">Plasticicumulans lactativorans</name>
    <dbReference type="NCBI Taxonomy" id="1133106"/>
    <lineage>
        <taxon>Bacteria</taxon>
        <taxon>Pseudomonadati</taxon>
        <taxon>Pseudomonadota</taxon>
        <taxon>Gammaproteobacteria</taxon>
        <taxon>Candidatus Competibacteraceae</taxon>
        <taxon>Plasticicumulans</taxon>
    </lineage>
</organism>
<evidence type="ECO:0000313" key="2">
    <source>
        <dbReference type="EMBL" id="TCO76974.1"/>
    </source>
</evidence>